<proteinExistence type="predicted"/>
<reference evidence="6" key="1">
    <citation type="submission" date="2021-01" db="EMBL/GenBank/DDBJ databases">
        <authorList>
            <person name="Corre E."/>
            <person name="Pelletier E."/>
            <person name="Niang G."/>
            <person name="Scheremetjew M."/>
            <person name="Finn R."/>
            <person name="Kale V."/>
            <person name="Holt S."/>
            <person name="Cochrane G."/>
            <person name="Meng A."/>
            <person name="Brown T."/>
            <person name="Cohen L."/>
        </authorList>
    </citation>
    <scope>NUCLEOTIDE SEQUENCE</scope>
    <source>
        <strain evidence="6">RCC3387</strain>
    </source>
</reference>
<evidence type="ECO:0000313" key="6">
    <source>
        <dbReference type="EMBL" id="CAD9587678.1"/>
    </source>
</evidence>
<sequence>MSVKIEFPEGYALCFVPLALSWLMNTFLVLQVVIGRKRYDVQYPNLYAPAGHKDADKFNCIQRAHQNTLESWSMVMVTMLAVGLVYPVYAAAAGMAWVLGRFVYGLGYALGNPMFRSPGALLSHVGDFPLMGMAFKIAYDVLTDQSTIKLAKGAAKAHLGVEL</sequence>
<name>A0A7S2KV36_9DINO</name>
<evidence type="ECO:0000256" key="3">
    <source>
        <dbReference type="ARBA" id="ARBA00022989"/>
    </source>
</evidence>
<keyword evidence="3 5" id="KW-1133">Transmembrane helix</keyword>
<keyword evidence="2 5" id="KW-0812">Transmembrane</keyword>
<dbReference type="PANTHER" id="PTHR10250">
    <property type="entry name" value="MICROSOMAL GLUTATHIONE S-TRANSFERASE"/>
    <property type="match status" value="1"/>
</dbReference>
<evidence type="ECO:0000256" key="2">
    <source>
        <dbReference type="ARBA" id="ARBA00022692"/>
    </source>
</evidence>
<feature type="transmembrane region" description="Helical" evidence="5">
    <location>
        <begin position="12"/>
        <end position="34"/>
    </location>
</feature>
<dbReference type="GO" id="GO:0004364">
    <property type="term" value="F:glutathione transferase activity"/>
    <property type="evidence" value="ECO:0007669"/>
    <property type="project" value="TreeGrafter"/>
</dbReference>
<evidence type="ECO:0008006" key="7">
    <source>
        <dbReference type="Google" id="ProtNLM"/>
    </source>
</evidence>
<dbReference type="GO" id="GO:0004602">
    <property type="term" value="F:glutathione peroxidase activity"/>
    <property type="evidence" value="ECO:0007669"/>
    <property type="project" value="TreeGrafter"/>
</dbReference>
<dbReference type="InterPro" id="IPR050997">
    <property type="entry name" value="MAPEG"/>
</dbReference>
<dbReference type="Gene3D" id="1.20.120.550">
    <property type="entry name" value="Membrane associated eicosanoid/glutathione metabolism-like domain"/>
    <property type="match status" value="1"/>
</dbReference>
<dbReference type="SUPFAM" id="SSF161084">
    <property type="entry name" value="MAPEG domain-like"/>
    <property type="match status" value="1"/>
</dbReference>
<gene>
    <name evidence="6" type="ORF">BRAN1462_LOCUS33470</name>
</gene>
<evidence type="ECO:0000256" key="4">
    <source>
        <dbReference type="ARBA" id="ARBA00023136"/>
    </source>
</evidence>
<protein>
    <recommendedName>
        <fullName evidence="7">Glutathione transferase</fullName>
    </recommendedName>
</protein>
<dbReference type="GO" id="GO:0016020">
    <property type="term" value="C:membrane"/>
    <property type="evidence" value="ECO:0007669"/>
    <property type="project" value="UniProtKB-SubCell"/>
</dbReference>
<feature type="transmembrane region" description="Helical" evidence="5">
    <location>
        <begin position="72"/>
        <end position="99"/>
    </location>
</feature>
<dbReference type="InterPro" id="IPR023352">
    <property type="entry name" value="MAPEG-like_dom_sf"/>
</dbReference>
<dbReference type="GO" id="GO:0005783">
    <property type="term" value="C:endoplasmic reticulum"/>
    <property type="evidence" value="ECO:0007669"/>
    <property type="project" value="TreeGrafter"/>
</dbReference>
<evidence type="ECO:0000256" key="5">
    <source>
        <dbReference type="SAM" id="Phobius"/>
    </source>
</evidence>
<dbReference type="GO" id="GO:0006691">
    <property type="term" value="P:leukotriene metabolic process"/>
    <property type="evidence" value="ECO:0007669"/>
    <property type="project" value="UniProtKB-ARBA"/>
</dbReference>
<dbReference type="GO" id="GO:0005635">
    <property type="term" value="C:nuclear envelope"/>
    <property type="evidence" value="ECO:0007669"/>
    <property type="project" value="TreeGrafter"/>
</dbReference>
<dbReference type="Pfam" id="PF01124">
    <property type="entry name" value="MAPEG"/>
    <property type="match status" value="1"/>
</dbReference>
<evidence type="ECO:0000256" key="1">
    <source>
        <dbReference type="ARBA" id="ARBA00004141"/>
    </source>
</evidence>
<organism evidence="6">
    <name type="scientific">Zooxanthella nutricula</name>
    <dbReference type="NCBI Taxonomy" id="1333877"/>
    <lineage>
        <taxon>Eukaryota</taxon>
        <taxon>Sar</taxon>
        <taxon>Alveolata</taxon>
        <taxon>Dinophyceae</taxon>
        <taxon>Peridiniales</taxon>
        <taxon>Peridiniales incertae sedis</taxon>
        <taxon>Zooxanthella</taxon>
    </lineage>
</organism>
<dbReference type="AlphaFoldDB" id="A0A7S2KV36"/>
<dbReference type="InterPro" id="IPR001129">
    <property type="entry name" value="Membr-assoc_MAPEG"/>
</dbReference>
<dbReference type="PANTHER" id="PTHR10250:SF26">
    <property type="entry name" value="GLUTATHIONE S-TRANSFERASE 3, MITOCHONDRIAL"/>
    <property type="match status" value="1"/>
</dbReference>
<comment type="subcellular location">
    <subcellularLocation>
        <location evidence="1">Membrane</location>
        <topology evidence="1">Multi-pass membrane protein</topology>
    </subcellularLocation>
</comment>
<keyword evidence="4 5" id="KW-0472">Membrane</keyword>
<dbReference type="EMBL" id="HBGW01052711">
    <property type="protein sequence ID" value="CAD9587678.1"/>
    <property type="molecule type" value="Transcribed_RNA"/>
</dbReference>
<accession>A0A7S2KV36</accession>